<organism evidence="7 8">
    <name type="scientific">Porphyromonas cangingivalis</name>
    <dbReference type="NCBI Taxonomy" id="36874"/>
    <lineage>
        <taxon>Bacteria</taxon>
        <taxon>Pseudomonadati</taxon>
        <taxon>Bacteroidota</taxon>
        <taxon>Bacteroidia</taxon>
        <taxon>Bacteroidales</taxon>
        <taxon>Porphyromonadaceae</taxon>
        <taxon>Porphyromonas</taxon>
    </lineage>
</organism>
<dbReference type="GO" id="GO:0005737">
    <property type="term" value="C:cytoplasm"/>
    <property type="evidence" value="ECO:0007669"/>
    <property type="project" value="UniProtKB-SubCell"/>
</dbReference>
<evidence type="ECO:0000256" key="6">
    <source>
        <dbReference type="SAM" id="MobiDB-lite"/>
    </source>
</evidence>
<feature type="compositionally biased region" description="Acidic residues" evidence="6">
    <location>
        <begin position="53"/>
        <end position="64"/>
    </location>
</feature>
<dbReference type="GO" id="GO:0051082">
    <property type="term" value="F:unfolded protein binding"/>
    <property type="evidence" value="ECO:0007669"/>
    <property type="project" value="TreeGrafter"/>
</dbReference>
<evidence type="ECO:0000313" key="7">
    <source>
        <dbReference type="EMBL" id="SJZ31199.1"/>
    </source>
</evidence>
<dbReference type="AlphaFoldDB" id="A0A1T4JLZ0"/>
<evidence type="ECO:0000313" key="8">
    <source>
        <dbReference type="Proteomes" id="UP000189956"/>
    </source>
</evidence>
<dbReference type="GO" id="GO:0042803">
    <property type="term" value="F:protein homodimerization activity"/>
    <property type="evidence" value="ECO:0007669"/>
    <property type="project" value="InterPro"/>
</dbReference>
<name>A0A1T4JLZ0_PORCN</name>
<sequence length="213" mass="24110">MACRYVSVWCPILLYNNRLSYIVMKEKKCTNDHEAQENLQAEVDEQTPVCDTPSEETDKEAGETDEMTSLKQQYDELKDSYLRLMAEYDNFRKRTLKEKAELIKSGGERVVTGFLEIADDIELAISNINGATSMEGVKEGVELIHSKFMSTMKSQGVVEIPTIGEEFDSERYEAVAMVPVTEPEQKGKIIDCIKKGYSLNDKVIRHPKVVVGN</sequence>
<keyword evidence="3" id="KW-0346">Stress response</keyword>
<comment type="similarity">
    <text evidence="1 3 4">Belongs to the GrpE family.</text>
</comment>
<proteinExistence type="inferred from homology"/>
<dbReference type="Pfam" id="PF01025">
    <property type="entry name" value="GrpE"/>
    <property type="match status" value="1"/>
</dbReference>
<feature type="coiled-coil region" evidence="5">
    <location>
        <begin position="67"/>
        <end position="94"/>
    </location>
</feature>
<dbReference type="SUPFAM" id="SSF51064">
    <property type="entry name" value="Head domain of nucleotide exchange factor GrpE"/>
    <property type="match status" value="1"/>
</dbReference>
<comment type="subunit">
    <text evidence="3">Homodimer.</text>
</comment>
<evidence type="ECO:0000256" key="2">
    <source>
        <dbReference type="ARBA" id="ARBA00023186"/>
    </source>
</evidence>
<dbReference type="InterPro" id="IPR000740">
    <property type="entry name" value="GrpE"/>
</dbReference>
<protein>
    <recommendedName>
        <fullName evidence="3">Protein GrpE</fullName>
    </recommendedName>
    <alternativeName>
        <fullName evidence="3">HSP-70 cofactor</fullName>
    </alternativeName>
</protein>
<evidence type="ECO:0000256" key="1">
    <source>
        <dbReference type="ARBA" id="ARBA00009054"/>
    </source>
</evidence>
<dbReference type="CDD" id="cd00446">
    <property type="entry name" value="GrpE"/>
    <property type="match status" value="1"/>
</dbReference>
<evidence type="ECO:0000256" key="3">
    <source>
        <dbReference type="HAMAP-Rule" id="MF_01151"/>
    </source>
</evidence>
<evidence type="ECO:0000256" key="4">
    <source>
        <dbReference type="RuleBase" id="RU004478"/>
    </source>
</evidence>
<keyword evidence="2 3" id="KW-0143">Chaperone</keyword>
<accession>A0A1T4JLZ0</accession>
<evidence type="ECO:0000256" key="5">
    <source>
        <dbReference type="SAM" id="Coils"/>
    </source>
</evidence>
<dbReference type="HAMAP" id="MF_01151">
    <property type="entry name" value="GrpE"/>
    <property type="match status" value="1"/>
</dbReference>
<gene>
    <name evidence="3" type="primary">grpE</name>
    <name evidence="7" type="ORF">SAMN02745205_00081</name>
</gene>
<dbReference type="Gene3D" id="3.90.20.20">
    <property type="match status" value="1"/>
</dbReference>
<keyword evidence="5" id="KW-0175">Coiled coil</keyword>
<comment type="subcellular location">
    <subcellularLocation>
        <location evidence="3">Cytoplasm</location>
    </subcellularLocation>
</comment>
<dbReference type="GO" id="GO:0006457">
    <property type="term" value="P:protein folding"/>
    <property type="evidence" value="ECO:0007669"/>
    <property type="project" value="InterPro"/>
</dbReference>
<dbReference type="PANTHER" id="PTHR21237">
    <property type="entry name" value="GRPE PROTEIN"/>
    <property type="match status" value="1"/>
</dbReference>
<feature type="region of interest" description="Disordered" evidence="6">
    <location>
        <begin position="38"/>
        <end position="64"/>
    </location>
</feature>
<dbReference type="GO" id="GO:0000774">
    <property type="term" value="F:adenyl-nucleotide exchange factor activity"/>
    <property type="evidence" value="ECO:0007669"/>
    <property type="project" value="InterPro"/>
</dbReference>
<dbReference type="Proteomes" id="UP000189956">
    <property type="component" value="Unassembled WGS sequence"/>
</dbReference>
<dbReference type="PRINTS" id="PR00773">
    <property type="entry name" value="GRPEPROTEIN"/>
</dbReference>
<dbReference type="PANTHER" id="PTHR21237:SF23">
    <property type="entry name" value="GRPE PROTEIN HOMOLOG, MITOCHONDRIAL"/>
    <property type="match status" value="1"/>
</dbReference>
<dbReference type="Gene3D" id="2.30.22.10">
    <property type="entry name" value="Head domain of nucleotide exchange factor GrpE"/>
    <property type="match status" value="1"/>
</dbReference>
<keyword evidence="3" id="KW-0963">Cytoplasm</keyword>
<reference evidence="7 8" key="1">
    <citation type="submission" date="2017-02" db="EMBL/GenBank/DDBJ databases">
        <authorList>
            <person name="Peterson S.W."/>
        </authorList>
    </citation>
    <scope>NUCLEOTIDE SEQUENCE [LARGE SCALE GENOMIC DNA]</scope>
    <source>
        <strain evidence="7 8">ATCC 700135</strain>
    </source>
</reference>
<dbReference type="SUPFAM" id="SSF58014">
    <property type="entry name" value="Coiled-coil domain of nucleotide exchange factor GrpE"/>
    <property type="match status" value="1"/>
</dbReference>
<dbReference type="EMBL" id="FUWL01000003">
    <property type="protein sequence ID" value="SJZ31199.1"/>
    <property type="molecule type" value="Genomic_DNA"/>
</dbReference>
<dbReference type="InterPro" id="IPR009012">
    <property type="entry name" value="GrpE_head"/>
</dbReference>
<dbReference type="InterPro" id="IPR013805">
    <property type="entry name" value="GrpE_CC"/>
</dbReference>
<comment type="function">
    <text evidence="3">Participates actively in the response to hyperosmotic and heat shock by preventing the aggregation of stress-denatured proteins, in association with DnaK and GrpE. It is the nucleotide exchange factor for DnaK and may function as a thermosensor. Unfolded proteins bind initially to DnaJ; upon interaction with the DnaJ-bound protein, DnaK hydrolyzes its bound ATP, resulting in the formation of a stable complex. GrpE releases ADP from DnaK; ATP binding to DnaK triggers the release of the substrate protein, thus completing the reaction cycle. Several rounds of ATP-dependent interactions between DnaJ, DnaK and GrpE are required for fully efficient folding.</text>
</comment>
<dbReference type="GO" id="GO:0051087">
    <property type="term" value="F:protein-folding chaperone binding"/>
    <property type="evidence" value="ECO:0007669"/>
    <property type="project" value="InterPro"/>
</dbReference>